<dbReference type="EMBL" id="JAQNSI010000509">
    <property type="protein sequence ID" value="MDC1902546.1"/>
    <property type="molecule type" value="Genomic_DNA"/>
</dbReference>
<sequence>NFEQTDKGIVLSINSVVSGLCGKLRETAYPIYTDDIGNLEGSLVIYPLSAGKWPQSISYLFKPSKDIKGTENPFLSVYDTYLMKYSDIVN</sequence>
<comment type="caution">
    <text evidence="1">The sequence shown here is derived from an EMBL/GenBank/DDBJ whole genome shotgun (WGS) entry which is preliminary data.</text>
</comment>
<feature type="non-terminal residue" evidence="1">
    <location>
        <position position="1"/>
    </location>
</feature>
<dbReference type="AlphaFoldDB" id="A0AAW6H6W0"/>
<dbReference type="RefSeq" id="WP_272202091.1">
    <property type="nucleotide sequence ID" value="NZ_JAQNSI010000509.1"/>
</dbReference>
<gene>
    <name evidence="1" type="ORF">POZ10_18200</name>
</gene>
<proteinExistence type="predicted"/>
<organism evidence="1 2">
    <name type="scientific">Bacteroides uniformis</name>
    <dbReference type="NCBI Taxonomy" id="820"/>
    <lineage>
        <taxon>Bacteria</taxon>
        <taxon>Pseudomonadati</taxon>
        <taxon>Bacteroidota</taxon>
        <taxon>Bacteroidia</taxon>
        <taxon>Bacteroidales</taxon>
        <taxon>Bacteroidaceae</taxon>
        <taxon>Bacteroides</taxon>
    </lineage>
</organism>
<reference evidence="1" key="1">
    <citation type="submission" date="2022-10" db="EMBL/GenBank/DDBJ databases">
        <title>Human gut microbiome strain richness.</title>
        <authorList>
            <person name="Chen-Liaw A."/>
        </authorList>
    </citation>
    <scope>NUCLEOTIDE SEQUENCE</scope>
    <source>
        <strain evidence="1">1001713st1_F9_1001713B170221_170320</strain>
    </source>
</reference>
<evidence type="ECO:0000313" key="1">
    <source>
        <dbReference type="EMBL" id="MDC1902546.1"/>
    </source>
</evidence>
<protein>
    <submittedName>
        <fullName evidence="1">Uncharacterized protein</fullName>
    </submittedName>
</protein>
<dbReference type="Proteomes" id="UP001222603">
    <property type="component" value="Unassembled WGS sequence"/>
</dbReference>
<accession>A0AAW6H6W0</accession>
<name>A0AAW6H6W0_BACUN</name>
<evidence type="ECO:0000313" key="2">
    <source>
        <dbReference type="Proteomes" id="UP001222603"/>
    </source>
</evidence>